<reference evidence="1" key="1">
    <citation type="journal article" date="2014" name="Int. J. Syst. Evol. Microbiol.">
        <title>Complete genome sequence of Corynebacterium casei LMG S-19264T (=DSM 44701T), isolated from a smear-ripened cheese.</title>
        <authorList>
            <consortium name="US DOE Joint Genome Institute (JGI-PGF)"/>
            <person name="Walter F."/>
            <person name="Albersmeier A."/>
            <person name="Kalinowski J."/>
            <person name="Ruckert C."/>
        </authorList>
    </citation>
    <scope>NUCLEOTIDE SEQUENCE</scope>
    <source>
        <strain evidence="1">CCM 8433</strain>
    </source>
</reference>
<evidence type="ECO:0008006" key="3">
    <source>
        <dbReference type="Google" id="ProtNLM"/>
    </source>
</evidence>
<reference evidence="1" key="2">
    <citation type="submission" date="2020-09" db="EMBL/GenBank/DDBJ databases">
        <authorList>
            <person name="Sun Q."/>
            <person name="Sedlacek I."/>
        </authorList>
    </citation>
    <scope>NUCLEOTIDE SEQUENCE</scope>
    <source>
        <strain evidence="1">CCM 8433</strain>
    </source>
</reference>
<sequence length="283" mass="32306">MLNYNGFISDKSSEYYQNQRIEGEIVDLFDQTANVVLNNQFPTLLTIGSSVVLGSPNSLSFPMFDQIRLQLQVGDRVELFEGRLFKHPKFHATLQVTLEETLNPPWKIIDTNRLADLKTKVNDWQTDEQPLSAVPFYQLLTKEIVAFQSAFLQDDWQEIQTQIQRILGLGLGLTPSGDDFLTGILLVFCEKTNHTNRWQQIITDEWYRTNRISQHQLYFALSGRGKRSLLQVVQGIGESKGSDADFRQAMAQTFAIGSTSGHDLLWGVLTGFDLWNEKGEERK</sequence>
<dbReference type="Proteomes" id="UP000622610">
    <property type="component" value="Unassembled WGS sequence"/>
</dbReference>
<name>A0A917N488_9ENTE</name>
<dbReference type="AlphaFoldDB" id="A0A917N488"/>
<dbReference type="InterPro" id="IPR021530">
    <property type="entry name" value="AllH-like"/>
</dbReference>
<dbReference type="RefSeq" id="WP_188367046.1">
    <property type="nucleotide sequence ID" value="NZ_BMDT01000002.1"/>
</dbReference>
<accession>A0A917N488</accession>
<evidence type="ECO:0000313" key="1">
    <source>
        <dbReference type="EMBL" id="GGI65211.1"/>
    </source>
</evidence>
<protein>
    <recommendedName>
        <fullName evidence="3">DUF2877 domain-containing protein</fullName>
    </recommendedName>
</protein>
<dbReference type="Pfam" id="PF11392">
    <property type="entry name" value="AllH"/>
    <property type="match status" value="1"/>
</dbReference>
<organism evidence="1 2">
    <name type="scientific">Enterococcus alcedinis</name>
    <dbReference type="NCBI Taxonomy" id="1274384"/>
    <lineage>
        <taxon>Bacteria</taxon>
        <taxon>Bacillati</taxon>
        <taxon>Bacillota</taxon>
        <taxon>Bacilli</taxon>
        <taxon>Lactobacillales</taxon>
        <taxon>Enterococcaceae</taxon>
        <taxon>Enterococcus</taxon>
    </lineage>
</organism>
<proteinExistence type="predicted"/>
<comment type="caution">
    <text evidence="1">The sequence shown here is derived from an EMBL/GenBank/DDBJ whole genome shotgun (WGS) entry which is preliminary data.</text>
</comment>
<evidence type="ECO:0000313" key="2">
    <source>
        <dbReference type="Proteomes" id="UP000622610"/>
    </source>
</evidence>
<keyword evidence="2" id="KW-1185">Reference proteome</keyword>
<dbReference type="EMBL" id="BMDT01000002">
    <property type="protein sequence ID" value="GGI65211.1"/>
    <property type="molecule type" value="Genomic_DNA"/>
</dbReference>
<gene>
    <name evidence="1" type="ORF">GCM10011482_08650</name>
</gene>